<dbReference type="VEuPathDB" id="AmoebaDB:NAEGRDRAFT_74680"/>
<name>D2W002_NAEGR</name>
<keyword evidence="1" id="KW-1133">Transmembrane helix</keyword>
<feature type="transmembrane region" description="Helical" evidence="1">
    <location>
        <begin position="372"/>
        <end position="395"/>
    </location>
</feature>
<keyword evidence="3" id="KW-1185">Reference proteome</keyword>
<dbReference type="AlphaFoldDB" id="D2W002"/>
<accession>D2W002</accession>
<dbReference type="RefSeq" id="XP_002670403.1">
    <property type="nucleotide sequence ID" value="XM_002670357.1"/>
</dbReference>
<dbReference type="EMBL" id="GG738916">
    <property type="protein sequence ID" value="EFC37659.1"/>
    <property type="molecule type" value="Genomic_DNA"/>
</dbReference>
<dbReference type="KEGG" id="ngr:NAEGRDRAFT_74680"/>
<evidence type="ECO:0000313" key="3">
    <source>
        <dbReference type="Proteomes" id="UP000006671"/>
    </source>
</evidence>
<feature type="transmembrane region" description="Helical" evidence="1">
    <location>
        <begin position="330"/>
        <end position="352"/>
    </location>
</feature>
<organism evidence="3">
    <name type="scientific">Naegleria gruberi</name>
    <name type="common">Amoeba</name>
    <dbReference type="NCBI Taxonomy" id="5762"/>
    <lineage>
        <taxon>Eukaryota</taxon>
        <taxon>Discoba</taxon>
        <taxon>Heterolobosea</taxon>
        <taxon>Tetramitia</taxon>
        <taxon>Eutetramitia</taxon>
        <taxon>Vahlkampfiidae</taxon>
        <taxon>Naegleria</taxon>
    </lineage>
</organism>
<dbReference type="GeneID" id="8857568"/>
<evidence type="ECO:0000313" key="2">
    <source>
        <dbReference type="EMBL" id="EFC37659.1"/>
    </source>
</evidence>
<dbReference type="Proteomes" id="UP000006671">
    <property type="component" value="Unassembled WGS sequence"/>
</dbReference>
<proteinExistence type="predicted"/>
<protein>
    <submittedName>
        <fullName evidence="2">Predicted protein</fullName>
    </submittedName>
</protein>
<reference evidence="2 3" key="1">
    <citation type="journal article" date="2010" name="Cell">
        <title>The genome of Naegleria gruberi illuminates early eukaryotic versatility.</title>
        <authorList>
            <person name="Fritz-Laylin L.K."/>
            <person name="Prochnik S.E."/>
            <person name="Ginger M.L."/>
            <person name="Dacks J.B."/>
            <person name="Carpenter M.L."/>
            <person name="Field M.C."/>
            <person name="Kuo A."/>
            <person name="Paredez A."/>
            <person name="Chapman J."/>
            <person name="Pham J."/>
            <person name="Shu S."/>
            <person name="Neupane R."/>
            <person name="Cipriano M."/>
            <person name="Mancuso J."/>
            <person name="Tu H."/>
            <person name="Salamov A."/>
            <person name="Lindquist E."/>
            <person name="Shapiro H."/>
            <person name="Lucas S."/>
            <person name="Grigoriev I.V."/>
            <person name="Cande W.Z."/>
            <person name="Fulton C."/>
            <person name="Rokhsar D.S."/>
            <person name="Dawson S.C."/>
        </authorList>
    </citation>
    <scope>NUCLEOTIDE SEQUENCE [LARGE SCALE GENOMIC DNA]</scope>
    <source>
        <strain evidence="2 3">NEG-M</strain>
    </source>
</reference>
<evidence type="ECO:0000256" key="1">
    <source>
        <dbReference type="SAM" id="Phobius"/>
    </source>
</evidence>
<feature type="transmembrane region" description="Helical" evidence="1">
    <location>
        <begin position="228"/>
        <end position="250"/>
    </location>
</feature>
<keyword evidence="1" id="KW-0472">Membrane</keyword>
<gene>
    <name evidence="2" type="ORF">NAEGRDRAFT_74680</name>
</gene>
<dbReference type="InParanoid" id="D2W002"/>
<keyword evidence="1" id="KW-0812">Transmembrane</keyword>
<feature type="transmembrane region" description="Helical" evidence="1">
    <location>
        <begin position="292"/>
        <end position="309"/>
    </location>
</feature>
<sequence length="483" mass="54906">MSASNNRNNLVSEEEEELTIIEEEVPQRSSSLPPQTLIVVPNNHLQATQNVLTQIEPITDEIVLTRTNNSISTINSLSDGVIPSSSTGGQPVTSIVIGTNGPMQTLNIGNTLISHGGSNNIGPNMSLAQKLISYTRLMSTMTRKNIVHDDYGIIIEKFDRFVKDTLPPKEFKDAYEQIKILRSSKLSKSRNNTKEIDHETLESLKDLFLDSEFYSYQKTTNEAVRSMISCFSVLFLMTTCVSYAIFFTMLNRLLTDSNLMIINNGYVANPPSDSCQRFEQYNSSVLVGLTEFVRNYIVAIAVPLAITWFGDFNSQVRDQAYDYFMDMFSFSLLILSFGISCIVAVASVVIQFSWHIAVYTDCSSNAQDKLNVVLTVFVLALAQVFIWVLSYICYYSMTFHKRYGKLIRDAISTIIDKVFWDEDESKDRNVSEFVRTFNQIHKIDRNPLYLQNDPYYLQQTHNVVRKRPNASNPRTIRTNVLNQ</sequence>